<dbReference type="EMBL" id="VOOR01000006">
    <property type="protein sequence ID" value="TXB67664.1"/>
    <property type="molecule type" value="Genomic_DNA"/>
</dbReference>
<gene>
    <name evidence="2" type="ORF">FRY97_04545</name>
</gene>
<dbReference type="AlphaFoldDB" id="A0A5C6RZW0"/>
<evidence type="ECO:0000256" key="1">
    <source>
        <dbReference type="SAM" id="Phobius"/>
    </source>
</evidence>
<evidence type="ECO:0008006" key="4">
    <source>
        <dbReference type="Google" id="ProtNLM"/>
    </source>
</evidence>
<keyword evidence="1" id="KW-0472">Membrane</keyword>
<dbReference type="RefSeq" id="WP_147166245.1">
    <property type="nucleotide sequence ID" value="NZ_VOOR01000006.1"/>
</dbReference>
<evidence type="ECO:0000313" key="3">
    <source>
        <dbReference type="Proteomes" id="UP000321580"/>
    </source>
</evidence>
<keyword evidence="1" id="KW-1133">Transmembrane helix</keyword>
<dbReference type="OrthoDB" id="9970094at2"/>
<keyword evidence="1" id="KW-0812">Transmembrane</keyword>
<name>A0A5C6RZW0_9BACT</name>
<evidence type="ECO:0000313" key="2">
    <source>
        <dbReference type="EMBL" id="TXB67664.1"/>
    </source>
</evidence>
<dbReference type="Proteomes" id="UP000321580">
    <property type="component" value="Unassembled WGS sequence"/>
</dbReference>
<sequence>MPTSKKIIAAGALFLLLGILAVAFSQTLIEDVLQVEREFGEEPLSLSFVRGGLFVATMGAALLFYGARKSRKARG</sequence>
<accession>A0A5C6RZW0</accession>
<keyword evidence="3" id="KW-1185">Reference proteome</keyword>
<feature type="transmembrane region" description="Helical" evidence="1">
    <location>
        <begin position="49"/>
        <end position="67"/>
    </location>
</feature>
<organism evidence="2 3">
    <name type="scientific">Phaeodactylibacter luteus</name>
    <dbReference type="NCBI Taxonomy" id="1564516"/>
    <lineage>
        <taxon>Bacteria</taxon>
        <taxon>Pseudomonadati</taxon>
        <taxon>Bacteroidota</taxon>
        <taxon>Saprospiria</taxon>
        <taxon>Saprospirales</taxon>
        <taxon>Haliscomenobacteraceae</taxon>
        <taxon>Phaeodactylibacter</taxon>
    </lineage>
</organism>
<comment type="caution">
    <text evidence="2">The sequence shown here is derived from an EMBL/GenBank/DDBJ whole genome shotgun (WGS) entry which is preliminary data.</text>
</comment>
<protein>
    <recommendedName>
        <fullName evidence="4">DUF3185 family protein</fullName>
    </recommendedName>
</protein>
<proteinExistence type="predicted"/>
<reference evidence="2 3" key="1">
    <citation type="submission" date="2019-08" db="EMBL/GenBank/DDBJ databases">
        <title>Genome of Phaeodactylibacter luteus.</title>
        <authorList>
            <person name="Bowman J.P."/>
        </authorList>
    </citation>
    <scope>NUCLEOTIDE SEQUENCE [LARGE SCALE GENOMIC DNA]</scope>
    <source>
        <strain evidence="2 3">KCTC 42180</strain>
    </source>
</reference>